<evidence type="ECO:0000256" key="7">
    <source>
        <dbReference type="RuleBase" id="RU003915"/>
    </source>
</evidence>
<dbReference type="STRING" id="1678841.TBC1_11900"/>
<dbReference type="FunFam" id="3.10.50.40:FF:000045">
    <property type="entry name" value="Peptidyl-prolyl cis-trans isomerase"/>
    <property type="match status" value="1"/>
</dbReference>
<gene>
    <name evidence="10" type="ORF">TBC1_11900</name>
</gene>
<feature type="chain" id="PRO_5006633491" description="Peptidyl-prolyl cis-trans isomerase" evidence="8">
    <location>
        <begin position="27"/>
        <end position="248"/>
    </location>
</feature>
<dbReference type="GO" id="GO:0006457">
    <property type="term" value="P:protein folding"/>
    <property type="evidence" value="ECO:0007669"/>
    <property type="project" value="InterPro"/>
</dbReference>
<dbReference type="Gene3D" id="1.10.287.460">
    <property type="entry name" value="Peptidyl-prolyl cis-trans isomerase, FKBP-type, N-terminal domain"/>
    <property type="match status" value="1"/>
</dbReference>
<evidence type="ECO:0000256" key="3">
    <source>
        <dbReference type="ARBA" id="ARBA00022729"/>
    </source>
</evidence>
<feature type="domain" description="PPIase FKBP-type" evidence="9">
    <location>
        <begin position="161"/>
        <end position="246"/>
    </location>
</feature>
<dbReference type="InterPro" id="IPR000774">
    <property type="entry name" value="PPIase_FKBP_N"/>
</dbReference>
<dbReference type="PANTHER" id="PTHR43811:SF57">
    <property type="entry name" value="FKBP-TYPE PEPTIDYL-PROLYL CIS-TRANS ISOMERASE FKPA-RELATED"/>
    <property type="match status" value="1"/>
</dbReference>
<keyword evidence="11" id="KW-1185">Reference proteome</keyword>
<organism evidence="10">
    <name type="scientific">Lentimicrobium saccharophilum</name>
    <dbReference type="NCBI Taxonomy" id="1678841"/>
    <lineage>
        <taxon>Bacteria</taxon>
        <taxon>Pseudomonadati</taxon>
        <taxon>Bacteroidota</taxon>
        <taxon>Bacteroidia</taxon>
        <taxon>Bacteroidales</taxon>
        <taxon>Lentimicrobiaceae</taxon>
        <taxon>Lentimicrobium</taxon>
    </lineage>
</organism>
<evidence type="ECO:0000256" key="1">
    <source>
        <dbReference type="ARBA" id="ARBA00000971"/>
    </source>
</evidence>
<dbReference type="Proteomes" id="UP000053091">
    <property type="component" value="Unassembled WGS sequence"/>
</dbReference>
<keyword evidence="3 8" id="KW-0732">Signal</keyword>
<dbReference type="Pfam" id="PF01346">
    <property type="entry name" value="FKBP_N"/>
    <property type="match status" value="1"/>
</dbReference>
<accession>A0A0S7C0Y5</accession>
<name>A0A0S7C0Y5_9BACT</name>
<keyword evidence="5 6" id="KW-0413">Isomerase</keyword>
<evidence type="ECO:0000256" key="6">
    <source>
        <dbReference type="PROSITE-ProRule" id="PRU00277"/>
    </source>
</evidence>
<evidence type="ECO:0000256" key="2">
    <source>
        <dbReference type="ARBA" id="ARBA00006577"/>
    </source>
</evidence>
<evidence type="ECO:0000313" key="11">
    <source>
        <dbReference type="Proteomes" id="UP000053091"/>
    </source>
</evidence>
<reference evidence="10" key="1">
    <citation type="journal article" date="2015" name="Genome Announc.">
        <title>Draft Genome Sequence of Bacteroidales Strain TBC1, a Novel Isolate from a Methanogenic Wastewater Treatment System.</title>
        <authorList>
            <person name="Tourlousse D.M."/>
            <person name="Matsuura N."/>
            <person name="Sun L."/>
            <person name="Toyonaga M."/>
            <person name="Kuroda K."/>
            <person name="Ohashi A."/>
            <person name="Cruz R."/>
            <person name="Yamaguchi T."/>
            <person name="Sekiguchi Y."/>
        </authorList>
    </citation>
    <scope>NUCLEOTIDE SEQUENCE [LARGE SCALE GENOMIC DNA]</scope>
    <source>
        <strain evidence="10">TBC1</strain>
    </source>
</reference>
<sequence length="248" mass="26896">MKTFYGAISMLLISALLSGLPASAQKAGKKNKNDKNAGEQALIMKSRQDSISYIIGRDIGKNMVTNDINVNEALLYQGLKDGLKGIDSIINEEATEKIMMAFQQEMMMKQQQKSQAAASETRTAGEAFLASNKSQPGVIALPSGLQYKVITEGEGEHPRPEDVVEVHYTGSLIDGTVFDSSIERGETIKFPLNGVIPGWTEGVQLMKPGSKYMFYIPSNLGYGDRGTGPIPGGSVLIFEVELISIEKQ</sequence>
<dbReference type="EMBL" id="DF968182">
    <property type="protein sequence ID" value="GAP42761.1"/>
    <property type="molecule type" value="Genomic_DNA"/>
</dbReference>
<dbReference type="InterPro" id="IPR001179">
    <property type="entry name" value="PPIase_FKBP_dom"/>
</dbReference>
<evidence type="ECO:0000256" key="4">
    <source>
        <dbReference type="ARBA" id="ARBA00023110"/>
    </source>
</evidence>
<comment type="catalytic activity">
    <reaction evidence="1 6 7">
        <text>[protein]-peptidylproline (omega=180) = [protein]-peptidylproline (omega=0)</text>
        <dbReference type="Rhea" id="RHEA:16237"/>
        <dbReference type="Rhea" id="RHEA-COMP:10747"/>
        <dbReference type="Rhea" id="RHEA-COMP:10748"/>
        <dbReference type="ChEBI" id="CHEBI:83833"/>
        <dbReference type="ChEBI" id="CHEBI:83834"/>
        <dbReference type="EC" id="5.2.1.8"/>
    </reaction>
</comment>
<dbReference type="AlphaFoldDB" id="A0A0S7C0Y5"/>
<dbReference type="PROSITE" id="PS50059">
    <property type="entry name" value="FKBP_PPIASE"/>
    <property type="match status" value="1"/>
</dbReference>
<comment type="similarity">
    <text evidence="2 7">Belongs to the FKBP-type PPIase family.</text>
</comment>
<evidence type="ECO:0000256" key="5">
    <source>
        <dbReference type="ARBA" id="ARBA00023235"/>
    </source>
</evidence>
<dbReference type="EC" id="5.2.1.8" evidence="7"/>
<dbReference type="Pfam" id="PF00254">
    <property type="entry name" value="FKBP_C"/>
    <property type="match status" value="1"/>
</dbReference>
<dbReference type="GO" id="GO:0003755">
    <property type="term" value="F:peptidyl-prolyl cis-trans isomerase activity"/>
    <property type="evidence" value="ECO:0007669"/>
    <property type="project" value="UniProtKB-UniRule"/>
</dbReference>
<evidence type="ECO:0000256" key="8">
    <source>
        <dbReference type="SAM" id="SignalP"/>
    </source>
</evidence>
<dbReference type="Gene3D" id="3.10.50.40">
    <property type="match status" value="1"/>
</dbReference>
<evidence type="ECO:0000313" key="10">
    <source>
        <dbReference type="EMBL" id="GAP42761.1"/>
    </source>
</evidence>
<dbReference type="InterPro" id="IPR036944">
    <property type="entry name" value="PPIase_FKBP_N_sf"/>
</dbReference>
<keyword evidence="4 6" id="KW-0697">Rotamase</keyword>
<dbReference type="SUPFAM" id="SSF54534">
    <property type="entry name" value="FKBP-like"/>
    <property type="match status" value="1"/>
</dbReference>
<feature type="signal peptide" evidence="8">
    <location>
        <begin position="1"/>
        <end position="26"/>
    </location>
</feature>
<dbReference type="InterPro" id="IPR046357">
    <property type="entry name" value="PPIase_dom_sf"/>
</dbReference>
<dbReference type="RefSeq" id="WP_201781630.1">
    <property type="nucleotide sequence ID" value="NZ_DF968182.1"/>
</dbReference>
<dbReference type="PATRIC" id="fig|1678841.3.peg.1022"/>
<evidence type="ECO:0000259" key="9">
    <source>
        <dbReference type="PROSITE" id="PS50059"/>
    </source>
</evidence>
<proteinExistence type="inferred from homology"/>
<protein>
    <recommendedName>
        <fullName evidence="7">Peptidyl-prolyl cis-trans isomerase</fullName>
        <ecNumber evidence="7">5.2.1.8</ecNumber>
    </recommendedName>
</protein>
<dbReference type="PANTHER" id="PTHR43811">
    <property type="entry name" value="FKBP-TYPE PEPTIDYL-PROLYL CIS-TRANS ISOMERASE FKPA"/>
    <property type="match status" value="1"/>
</dbReference>